<evidence type="ECO:0000256" key="2">
    <source>
        <dbReference type="ARBA" id="ARBA00004651"/>
    </source>
</evidence>
<keyword evidence="7" id="KW-0965">Cell junction</keyword>
<dbReference type="Pfam" id="PF00876">
    <property type="entry name" value="Innexin"/>
    <property type="match status" value="1"/>
</dbReference>
<dbReference type="GO" id="GO:0005886">
    <property type="term" value="C:plasma membrane"/>
    <property type="evidence" value="ECO:0007669"/>
    <property type="project" value="UniProtKB-SubCell"/>
</dbReference>
<evidence type="ECO:0000256" key="10">
    <source>
        <dbReference type="ARBA" id="ARBA00023136"/>
    </source>
</evidence>
<evidence type="ECO:0000256" key="6">
    <source>
        <dbReference type="ARBA" id="ARBA00022868"/>
    </source>
</evidence>
<name>A0A8S1E6I3_9PELO</name>
<evidence type="ECO:0000256" key="4">
    <source>
        <dbReference type="ARBA" id="ARBA00022475"/>
    </source>
</evidence>
<keyword evidence="6" id="KW-0303">Gap junction</keyword>
<keyword evidence="8 12" id="KW-1133">Transmembrane helix</keyword>
<comment type="subcellular location">
    <subcellularLocation>
        <location evidence="1">Cell junction</location>
        <location evidence="1">Gap junction</location>
    </subcellularLocation>
    <subcellularLocation>
        <location evidence="2 12">Cell membrane</location>
        <topology evidence="2 12">Multi-pass membrane protein</topology>
    </subcellularLocation>
</comment>
<evidence type="ECO:0000256" key="8">
    <source>
        <dbReference type="ARBA" id="ARBA00022989"/>
    </source>
</evidence>
<dbReference type="PANTHER" id="PTHR11893:SF36">
    <property type="entry name" value="INNEXIN-5"/>
    <property type="match status" value="1"/>
</dbReference>
<evidence type="ECO:0000256" key="7">
    <source>
        <dbReference type="ARBA" id="ARBA00022949"/>
    </source>
</evidence>
<keyword evidence="4" id="KW-1003">Cell membrane</keyword>
<feature type="transmembrane region" description="Helical" evidence="12">
    <location>
        <begin position="253"/>
        <end position="277"/>
    </location>
</feature>
<keyword evidence="9 12" id="KW-0406">Ion transport</keyword>
<keyword evidence="3 12" id="KW-0813">Transport</keyword>
<proteinExistence type="inferred from homology"/>
<comment type="similarity">
    <text evidence="12">Belongs to the pannexin family.</text>
</comment>
<evidence type="ECO:0000313" key="13">
    <source>
        <dbReference type="EMBL" id="CAB3399382.1"/>
    </source>
</evidence>
<dbReference type="Proteomes" id="UP000494206">
    <property type="component" value="Unassembled WGS sequence"/>
</dbReference>
<dbReference type="PRINTS" id="PR01262">
    <property type="entry name" value="INNEXIN"/>
</dbReference>
<accession>A0A8S1E6I3</accession>
<evidence type="ECO:0000256" key="3">
    <source>
        <dbReference type="ARBA" id="ARBA00022448"/>
    </source>
</evidence>
<keyword evidence="10 12" id="KW-0472">Membrane</keyword>
<comment type="function">
    <text evidence="12">Structural component of the gap junctions.</text>
</comment>
<evidence type="ECO:0000256" key="1">
    <source>
        <dbReference type="ARBA" id="ARBA00004610"/>
    </source>
</evidence>
<dbReference type="AlphaFoldDB" id="A0A8S1E6I3"/>
<dbReference type="PANTHER" id="PTHR11893">
    <property type="entry name" value="INNEXIN"/>
    <property type="match status" value="1"/>
</dbReference>
<dbReference type="EMBL" id="CADEPM010000002">
    <property type="protein sequence ID" value="CAB3399382.1"/>
    <property type="molecule type" value="Genomic_DNA"/>
</dbReference>
<feature type="transmembrane region" description="Helical" evidence="12">
    <location>
        <begin position="171"/>
        <end position="192"/>
    </location>
</feature>
<keyword evidence="11 12" id="KW-0407">Ion channel</keyword>
<evidence type="ECO:0000256" key="9">
    <source>
        <dbReference type="ARBA" id="ARBA00023065"/>
    </source>
</evidence>
<keyword evidence="5 12" id="KW-0812">Transmembrane</keyword>
<evidence type="ECO:0000256" key="11">
    <source>
        <dbReference type="ARBA" id="ARBA00023303"/>
    </source>
</evidence>
<reference evidence="13 14" key="1">
    <citation type="submission" date="2020-04" db="EMBL/GenBank/DDBJ databases">
        <authorList>
            <person name="Laetsch R D."/>
            <person name="Stevens L."/>
            <person name="Kumar S."/>
            <person name="Blaxter L. M."/>
        </authorList>
    </citation>
    <scope>NUCLEOTIDE SEQUENCE [LARGE SCALE GENOMIC DNA]</scope>
</reference>
<evidence type="ECO:0000256" key="12">
    <source>
        <dbReference type="RuleBase" id="RU010713"/>
    </source>
</evidence>
<comment type="caution">
    <text evidence="13">The sequence shown here is derived from an EMBL/GenBank/DDBJ whole genome shotgun (WGS) entry which is preliminary data.</text>
</comment>
<dbReference type="GO" id="GO:0005921">
    <property type="term" value="C:gap junction"/>
    <property type="evidence" value="ECO:0007669"/>
    <property type="project" value="UniProtKB-SubCell"/>
</dbReference>
<keyword evidence="14" id="KW-1185">Reference proteome</keyword>
<evidence type="ECO:0000256" key="5">
    <source>
        <dbReference type="ARBA" id="ARBA00022692"/>
    </source>
</evidence>
<feature type="transmembrane region" description="Helical" evidence="12">
    <location>
        <begin position="21"/>
        <end position="40"/>
    </location>
</feature>
<gene>
    <name evidence="12" type="primary">inx</name>
    <name evidence="13" type="ORF">CBOVIS_LOCUS2514</name>
</gene>
<dbReference type="InterPro" id="IPR000990">
    <property type="entry name" value="Innexin"/>
</dbReference>
<dbReference type="GO" id="GO:0034220">
    <property type="term" value="P:monoatomic ion transmembrane transport"/>
    <property type="evidence" value="ECO:0007669"/>
    <property type="project" value="UniProtKB-KW"/>
</dbReference>
<feature type="transmembrane region" description="Helical" evidence="12">
    <location>
        <begin position="94"/>
        <end position="114"/>
    </location>
</feature>
<dbReference type="PROSITE" id="PS51013">
    <property type="entry name" value="PANNEXIN"/>
    <property type="match status" value="1"/>
</dbReference>
<dbReference type="OrthoDB" id="5867527at2759"/>
<evidence type="ECO:0000313" key="14">
    <source>
        <dbReference type="Proteomes" id="UP000494206"/>
    </source>
</evidence>
<organism evidence="13 14">
    <name type="scientific">Caenorhabditis bovis</name>
    <dbReference type="NCBI Taxonomy" id="2654633"/>
    <lineage>
        <taxon>Eukaryota</taxon>
        <taxon>Metazoa</taxon>
        <taxon>Ecdysozoa</taxon>
        <taxon>Nematoda</taxon>
        <taxon>Chromadorea</taxon>
        <taxon>Rhabditida</taxon>
        <taxon>Rhabditina</taxon>
        <taxon>Rhabditomorpha</taxon>
        <taxon>Rhabditoidea</taxon>
        <taxon>Rhabditidae</taxon>
        <taxon>Peloderinae</taxon>
        <taxon>Caenorhabditis</taxon>
    </lineage>
</organism>
<protein>
    <recommendedName>
        <fullName evidence="12">Innexin</fullName>
    </recommendedName>
</protein>
<sequence>MVMGNSKFKIPFFGINYVCDKLYNILTPSILLVFACFLLMKSKLGTPISCIFPKSYNEKLIEISKSICWNSNDTYLYMDMFHEKAATEVFKYTYLWLFFLSFMLAAIGFIWMGLESYIGSSMKYFSETTDIIKNLYEWERAEKVDEMARKMTNIQTLPVIKSRSRILIKNLVIKLFYIGCVMFQFLAMSRIIGENFDAIWGIQILAGKHFQITYDAAVNFPHIVYCSIRTLKYPFGCDTFPCVIAFNLLNEYIFALLSIWMTILLIIMAADIAKFVVKVQNCSYMKQVISDVTFSEEAFLINYITFIKISGKEISIRLARRLQYCIGFDAVVGIQIVSDISQTLGLQLMRKMVDCHLIDHDFEENEQMFQILNVPDE</sequence>